<evidence type="ECO:0008006" key="2">
    <source>
        <dbReference type="Google" id="ProtNLM"/>
    </source>
</evidence>
<dbReference type="AlphaFoldDB" id="A0A0F9JMT7"/>
<organism evidence="1">
    <name type="scientific">marine sediment metagenome</name>
    <dbReference type="NCBI Taxonomy" id="412755"/>
    <lineage>
        <taxon>unclassified sequences</taxon>
        <taxon>metagenomes</taxon>
        <taxon>ecological metagenomes</taxon>
    </lineage>
</organism>
<comment type="caution">
    <text evidence="1">The sequence shown here is derived from an EMBL/GenBank/DDBJ whole genome shotgun (WGS) entry which is preliminary data.</text>
</comment>
<accession>A0A0F9JMT7</accession>
<protein>
    <recommendedName>
        <fullName evidence="2">Elp3/MiaA/NifB-like radical SAM core domain-containing protein</fullName>
    </recommendedName>
</protein>
<reference evidence="1" key="1">
    <citation type="journal article" date="2015" name="Nature">
        <title>Complex archaea that bridge the gap between prokaryotes and eukaryotes.</title>
        <authorList>
            <person name="Spang A."/>
            <person name="Saw J.H."/>
            <person name="Jorgensen S.L."/>
            <person name="Zaremba-Niedzwiedzka K."/>
            <person name="Martijn J."/>
            <person name="Lind A.E."/>
            <person name="van Eijk R."/>
            <person name="Schleper C."/>
            <person name="Guy L."/>
            <person name="Ettema T.J."/>
        </authorList>
    </citation>
    <scope>NUCLEOTIDE SEQUENCE</scope>
</reference>
<gene>
    <name evidence="1" type="ORF">LCGC14_1738190</name>
</gene>
<evidence type="ECO:0000313" key="1">
    <source>
        <dbReference type="EMBL" id="KKM07016.1"/>
    </source>
</evidence>
<name>A0A0F9JMT7_9ZZZZ</name>
<sequence length="297" mass="34420">MRVGLYNLEPKYKNLALEKLRIYHQGQGDDVVDYPWPEPCDHVYASSIFTFTKKDAVPEGATIGGTGFNLTASLPPDIEVIKPHLNFGFTTRGCIRRCPFCVVPEKEGEIRVEGDLLDLWDSQSRLITVMDNNILALPDQFALVCEQAAANKVRVDFNQGLDHRLLTPELVAIMKRTSHVEYRMAFDHPRFTGSVENALTMLREGGINRCNWYVLVGYDTTWEDDLFRLNLLRDRNQRAYVQRYETHYSEPFYVALARWVNQPPLFRGMTWQQFLDHPEREHKDVKEAIARRAKLND</sequence>
<proteinExistence type="predicted"/>
<dbReference type="SUPFAM" id="SSF102114">
    <property type="entry name" value="Radical SAM enzymes"/>
    <property type="match status" value="1"/>
</dbReference>
<dbReference type="InterPro" id="IPR058240">
    <property type="entry name" value="rSAM_sf"/>
</dbReference>
<dbReference type="EMBL" id="LAZR01015864">
    <property type="protein sequence ID" value="KKM07016.1"/>
    <property type="molecule type" value="Genomic_DNA"/>
</dbReference>